<gene>
    <name evidence="3" type="ORF">RirG_240580</name>
</gene>
<dbReference type="AlphaFoldDB" id="A0A015JFU5"/>
<reference evidence="3 4" key="1">
    <citation type="submission" date="2014-02" db="EMBL/GenBank/DDBJ databases">
        <title>Single nucleus genome sequencing reveals high similarity among nuclei of an endomycorrhizal fungus.</title>
        <authorList>
            <person name="Lin K."/>
            <person name="Geurts R."/>
            <person name="Zhang Z."/>
            <person name="Limpens E."/>
            <person name="Saunders D.G."/>
            <person name="Mu D."/>
            <person name="Pang E."/>
            <person name="Cao H."/>
            <person name="Cha H."/>
            <person name="Lin T."/>
            <person name="Zhou Q."/>
            <person name="Shang Y."/>
            <person name="Li Y."/>
            <person name="Ivanov S."/>
            <person name="Sharma T."/>
            <person name="Velzen R.V."/>
            <person name="Ruijter N.D."/>
            <person name="Aanen D.K."/>
            <person name="Win J."/>
            <person name="Kamoun S."/>
            <person name="Bisseling T."/>
            <person name="Huang S."/>
        </authorList>
    </citation>
    <scope>NUCLEOTIDE SEQUENCE [LARGE SCALE GENOMIC DNA]</scope>
    <source>
        <strain evidence="4">DAOM197198w</strain>
    </source>
</reference>
<keyword evidence="1" id="KW-0812">Transmembrane</keyword>
<evidence type="ECO:0000256" key="1">
    <source>
        <dbReference type="SAM" id="Phobius"/>
    </source>
</evidence>
<dbReference type="SMR" id="A0A015JFU5"/>
<comment type="caution">
    <text evidence="3">The sequence shown here is derived from an EMBL/GenBank/DDBJ whole genome shotgun (WGS) entry which is preliminary data.</text>
</comment>
<evidence type="ECO:0000313" key="3">
    <source>
        <dbReference type="EMBL" id="EXX53799.1"/>
    </source>
</evidence>
<feature type="transmembrane region" description="Helical" evidence="1">
    <location>
        <begin position="168"/>
        <end position="190"/>
    </location>
</feature>
<dbReference type="Proteomes" id="UP000022910">
    <property type="component" value="Unassembled WGS sequence"/>
</dbReference>
<dbReference type="STRING" id="1432141.A0A015JFU5"/>
<dbReference type="SUPFAM" id="SSF49503">
    <property type="entry name" value="Cupredoxins"/>
    <property type="match status" value="1"/>
</dbReference>
<protein>
    <submittedName>
        <fullName evidence="3">Uncharacterized protein</fullName>
    </submittedName>
</protein>
<dbReference type="PANTHER" id="PTHR34883">
    <property type="entry name" value="SERINE-RICH PROTEIN, PUTATIVE-RELATED-RELATED"/>
    <property type="match status" value="1"/>
</dbReference>
<dbReference type="PANTHER" id="PTHR34883:SF15">
    <property type="entry name" value="EXTRACELLULAR SERINE-RICH PROTEIN"/>
    <property type="match status" value="1"/>
</dbReference>
<dbReference type="EMBL" id="JEMT01028753">
    <property type="protein sequence ID" value="EXX53799.1"/>
    <property type="molecule type" value="Genomic_DNA"/>
</dbReference>
<organism evidence="3 4">
    <name type="scientific">Rhizophagus irregularis (strain DAOM 197198w)</name>
    <name type="common">Glomus intraradices</name>
    <dbReference type="NCBI Taxonomy" id="1432141"/>
    <lineage>
        <taxon>Eukaryota</taxon>
        <taxon>Fungi</taxon>
        <taxon>Fungi incertae sedis</taxon>
        <taxon>Mucoromycota</taxon>
        <taxon>Glomeromycotina</taxon>
        <taxon>Glomeromycetes</taxon>
        <taxon>Glomerales</taxon>
        <taxon>Glomeraceae</taxon>
        <taxon>Rhizophagus</taxon>
    </lineage>
</organism>
<sequence length="273" mass="28816">MNKNFAVYLFLLGLIIYVHAADVMVNVGNAKGENVFEPAKILALPGDNVVFTWVSGKHSVIETDSLTACAKSEKPNAFTSDGAFMAPKTWTIPIPYDAAGGKTWFFCGVPGHCTPGTGGMAGTLILIGGGAPPGGAAPATAAALSYGSASTASPSAAANNNTSNTPNMVGAIIGSLIGGSLLTIGFFFLYKKFKNYNKNKNILLVPGHNNTEGYNNGQEATTISVNENQVHNDTNTYNHGQEVITIPENNDNNNLKDYITQIVRQELMQNQGK</sequence>
<dbReference type="InterPro" id="IPR052953">
    <property type="entry name" value="Ser-rich/MCO-related"/>
</dbReference>
<feature type="chain" id="PRO_5001474536" evidence="2">
    <location>
        <begin position="21"/>
        <end position="273"/>
    </location>
</feature>
<keyword evidence="2" id="KW-0732">Signal</keyword>
<dbReference type="InterPro" id="IPR008972">
    <property type="entry name" value="Cupredoxin"/>
</dbReference>
<dbReference type="OrthoDB" id="2331100at2759"/>
<dbReference type="Gene3D" id="2.60.40.420">
    <property type="entry name" value="Cupredoxins - blue copper proteins"/>
    <property type="match status" value="1"/>
</dbReference>
<feature type="signal peptide" evidence="2">
    <location>
        <begin position="1"/>
        <end position="20"/>
    </location>
</feature>
<accession>A0A015JFU5</accession>
<dbReference type="HOGENOM" id="CLU_090408_0_0_1"/>
<evidence type="ECO:0000313" key="4">
    <source>
        <dbReference type="Proteomes" id="UP000022910"/>
    </source>
</evidence>
<evidence type="ECO:0000256" key="2">
    <source>
        <dbReference type="SAM" id="SignalP"/>
    </source>
</evidence>
<keyword evidence="1" id="KW-1133">Transmembrane helix</keyword>
<name>A0A015JFU5_RHIIW</name>
<proteinExistence type="predicted"/>
<keyword evidence="1" id="KW-0472">Membrane</keyword>
<keyword evidence="4" id="KW-1185">Reference proteome</keyword>